<name>A0AAD1IR14_MYCMB</name>
<gene>
    <name evidence="1" type="ORF">MMON_06670</name>
</gene>
<evidence type="ECO:0000313" key="1">
    <source>
        <dbReference type="EMBL" id="BBZ59366.1"/>
    </source>
</evidence>
<sequence length="66" mass="7197">MQMPVQAAHRRGQRGLLVVDRYDDVEHRHTGGAGRLHDVGTGPEAGAISVEFHGEFCHENHVRGAA</sequence>
<organism evidence="1 2">
    <name type="scientific">Mycolicibacterium monacense</name>
    <name type="common">Mycobacterium monacense</name>
    <dbReference type="NCBI Taxonomy" id="85693"/>
    <lineage>
        <taxon>Bacteria</taxon>
        <taxon>Bacillati</taxon>
        <taxon>Actinomycetota</taxon>
        <taxon>Actinomycetes</taxon>
        <taxon>Mycobacteriales</taxon>
        <taxon>Mycobacteriaceae</taxon>
        <taxon>Mycolicibacterium</taxon>
    </lineage>
</organism>
<reference evidence="1 2" key="1">
    <citation type="journal article" date="2019" name="Emerg. Microbes Infect.">
        <title>Comprehensive subspecies identification of 175 nontuberculous mycobacteria species based on 7547 genomic profiles.</title>
        <authorList>
            <person name="Matsumoto Y."/>
            <person name="Kinjo T."/>
            <person name="Motooka D."/>
            <person name="Nabeya D."/>
            <person name="Jung N."/>
            <person name="Uechi K."/>
            <person name="Horii T."/>
            <person name="Iida T."/>
            <person name="Fujita J."/>
            <person name="Nakamura S."/>
        </authorList>
    </citation>
    <scope>NUCLEOTIDE SEQUENCE [LARGE SCALE GENOMIC DNA]</scope>
    <source>
        <strain evidence="1 2">JCM 15658</strain>
    </source>
</reference>
<proteinExistence type="predicted"/>
<dbReference type="Proteomes" id="UP000466039">
    <property type="component" value="Chromosome"/>
</dbReference>
<dbReference type="EMBL" id="AP022617">
    <property type="protein sequence ID" value="BBZ59366.1"/>
    <property type="molecule type" value="Genomic_DNA"/>
</dbReference>
<evidence type="ECO:0000313" key="2">
    <source>
        <dbReference type="Proteomes" id="UP000466039"/>
    </source>
</evidence>
<dbReference type="AlphaFoldDB" id="A0AAD1IR14"/>
<protein>
    <submittedName>
        <fullName evidence="1">Uncharacterized protein</fullName>
    </submittedName>
</protein>
<accession>A0AAD1IR14</accession>
<keyword evidence="2" id="KW-1185">Reference proteome</keyword>